<dbReference type="AlphaFoldDB" id="A0A0F9JWW0"/>
<name>A0A0F9JWW0_9ZZZZ</name>
<accession>A0A0F9JWW0</accession>
<sequence length="136" mass="15870">MRWRLPRFRLGFFRYSYREVIAVRLVLIAPCSEINCFSIEVKPHRTDPLRVGETACHRCVGNLDVLFALHGAVELRKYGGIHHSIGKRDARAKRCRLVIEQFENLFRASVSQRTVVAGREIGLLRGIVDWRRVRQR</sequence>
<proteinExistence type="predicted"/>
<comment type="caution">
    <text evidence="1">The sequence shown here is derived from an EMBL/GenBank/DDBJ whole genome shotgun (WGS) entry which is preliminary data.</text>
</comment>
<reference evidence="1" key="1">
    <citation type="journal article" date="2015" name="Nature">
        <title>Complex archaea that bridge the gap between prokaryotes and eukaryotes.</title>
        <authorList>
            <person name="Spang A."/>
            <person name="Saw J.H."/>
            <person name="Jorgensen S.L."/>
            <person name="Zaremba-Niedzwiedzka K."/>
            <person name="Martijn J."/>
            <person name="Lind A.E."/>
            <person name="van Eijk R."/>
            <person name="Schleper C."/>
            <person name="Guy L."/>
            <person name="Ettema T.J."/>
        </authorList>
    </citation>
    <scope>NUCLEOTIDE SEQUENCE</scope>
</reference>
<protein>
    <submittedName>
        <fullName evidence="1">Uncharacterized protein</fullName>
    </submittedName>
</protein>
<organism evidence="1">
    <name type="scientific">marine sediment metagenome</name>
    <dbReference type="NCBI Taxonomy" id="412755"/>
    <lineage>
        <taxon>unclassified sequences</taxon>
        <taxon>metagenomes</taxon>
        <taxon>ecological metagenomes</taxon>
    </lineage>
</organism>
<gene>
    <name evidence="1" type="ORF">LCGC14_1774900</name>
</gene>
<evidence type="ECO:0000313" key="1">
    <source>
        <dbReference type="EMBL" id="KKM03393.1"/>
    </source>
</evidence>
<dbReference type="EMBL" id="LAZR01016692">
    <property type="protein sequence ID" value="KKM03393.1"/>
    <property type="molecule type" value="Genomic_DNA"/>
</dbReference>